<protein>
    <recommendedName>
        <fullName evidence="3">Cyanobacterial TRADD-N associated 2 transmembrane domain-containing protein</fullName>
    </recommendedName>
</protein>
<dbReference type="RefSeq" id="WP_337675345.1">
    <property type="nucleotide sequence ID" value="NZ_JAVSGH010000067.1"/>
</dbReference>
<reference evidence="4" key="1">
    <citation type="submission" date="2024-05" db="EMBL/GenBank/DDBJ databases">
        <title>30 novel species of actinomycetes from the DSMZ collection.</title>
        <authorList>
            <person name="Nouioui I."/>
        </authorList>
    </citation>
    <scope>NUCLEOTIDE SEQUENCE</scope>
    <source>
        <strain evidence="4">DSM 41972</strain>
    </source>
</reference>
<name>A0ABU3I726_9ACTN</name>
<evidence type="ECO:0000256" key="1">
    <source>
        <dbReference type="SAM" id="MobiDB-lite"/>
    </source>
</evidence>
<dbReference type="Proteomes" id="UP001181313">
    <property type="component" value="Unassembled WGS sequence"/>
</dbReference>
<dbReference type="EMBL" id="JAVSGH010000067">
    <property type="protein sequence ID" value="MDT3728773.1"/>
    <property type="molecule type" value="Genomic_DNA"/>
</dbReference>
<accession>A0ABU3I726</accession>
<feature type="transmembrane region" description="Helical" evidence="2">
    <location>
        <begin position="114"/>
        <end position="136"/>
    </location>
</feature>
<organism evidence="4 5">
    <name type="scientific">Streptomyces althioticus subsp. attaecolombicae</name>
    <dbReference type="NCBI Taxonomy" id="3075534"/>
    <lineage>
        <taxon>Bacteria</taxon>
        <taxon>Bacillati</taxon>
        <taxon>Actinomycetota</taxon>
        <taxon>Actinomycetes</taxon>
        <taxon>Kitasatosporales</taxon>
        <taxon>Streptomycetaceae</taxon>
        <taxon>Streptomyces</taxon>
        <taxon>Streptomyces althioticus group</taxon>
    </lineage>
</organism>
<proteinExistence type="predicted"/>
<keyword evidence="2" id="KW-1133">Transmembrane helix</keyword>
<sequence length="246" mass="26671">MAANDGNEPQEERRKPPSYSDPILRAAIAPITAELQASIARAVRKAREQRSADEPRQQVVQSAGAVHNVFIGQSSGMEQKAPDDQSLAKQRQKFHFDFLNHTLKQAEWTFRLSVWFMTGGALIILAGGVLALVHAGNPDLSYLPLVTALTGALITTGGGALALHSKRTMANLTKAAEDNEKKIDIDHKLEVATAFIDRVEDSEAKDRLNSAAAMKALGMDAKPETMVDRLLPGEQPKEIEPGDSGR</sequence>
<evidence type="ECO:0000259" key="3">
    <source>
        <dbReference type="Pfam" id="PF20712"/>
    </source>
</evidence>
<feature type="region of interest" description="Disordered" evidence="1">
    <location>
        <begin position="224"/>
        <end position="246"/>
    </location>
</feature>
<feature type="region of interest" description="Disordered" evidence="1">
    <location>
        <begin position="1"/>
        <end position="23"/>
    </location>
</feature>
<evidence type="ECO:0000313" key="5">
    <source>
        <dbReference type="Proteomes" id="UP001181313"/>
    </source>
</evidence>
<keyword evidence="2" id="KW-0812">Transmembrane</keyword>
<evidence type="ECO:0000313" key="4">
    <source>
        <dbReference type="EMBL" id="MDT3728773.1"/>
    </source>
</evidence>
<keyword evidence="5" id="KW-1185">Reference proteome</keyword>
<feature type="domain" description="Cyanobacterial TRADD-N associated 2 transmembrane" evidence="3">
    <location>
        <begin position="102"/>
        <end position="172"/>
    </location>
</feature>
<dbReference type="InterPro" id="IPR048567">
    <property type="entry name" value="CyanoTRADDas_TM"/>
</dbReference>
<comment type="caution">
    <text evidence="4">The sequence shown here is derived from an EMBL/GenBank/DDBJ whole genome shotgun (WGS) entry which is preliminary data.</text>
</comment>
<evidence type="ECO:0000256" key="2">
    <source>
        <dbReference type="SAM" id="Phobius"/>
    </source>
</evidence>
<feature type="transmembrane region" description="Helical" evidence="2">
    <location>
        <begin position="142"/>
        <end position="163"/>
    </location>
</feature>
<dbReference type="Pfam" id="PF20712">
    <property type="entry name" value="CyanoTRADDas_TM"/>
    <property type="match status" value="1"/>
</dbReference>
<feature type="compositionally biased region" description="Basic and acidic residues" evidence="1">
    <location>
        <begin position="235"/>
        <end position="246"/>
    </location>
</feature>
<gene>
    <name evidence="4" type="ORF">ROS62_29440</name>
</gene>
<keyword evidence="2" id="KW-0472">Membrane</keyword>